<accession>A0A392TJZ9</accession>
<evidence type="ECO:0000313" key="1">
    <source>
        <dbReference type="EMBL" id="MCI61278.1"/>
    </source>
</evidence>
<protein>
    <submittedName>
        <fullName evidence="1">Uncharacterized protein</fullName>
    </submittedName>
</protein>
<sequence length="65" mass="7659">MTETRLPTFTSLMCQIRRRHNCSSEGKDRMSHYQKRGGGIVKWEWGEDCCQHGRNGEGEFERRVV</sequence>
<dbReference type="Proteomes" id="UP000265520">
    <property type="component" value="Unassembled WGS sequence"/>
</dbReference>
<evidence type="ECO:0000313" key="2">
    <source>
        <dbReference type="Proteomes" id="UP000265520"/>
    </source>
</evidence>
<dbReference type="EMBL" id="LXQA010596793">
    <property type="protein sequence ID" value="MCI61278.1"/>
    <property type="molecule type" value="Genomic_DNA"/>
</dbReference>
<name>A0A392TJZ9_9FABA</name>
<dbReference type="AlphaFoldDB" id="A0A392TJZ9"/>
<organism evidence="1 2">
    <name type="scientific">Trifolium medium</name>
    <dbReference type="NCBI Taxonomy" id="97028"/>
    <lineage>
        <taxon>Eukaryota</taxon>
        <taxon>Viridiplantae</taxon>
        <taxon>Streptophyta</taxon>
        <taxon>Embryophyta</taxon>
        <taxon>Tracheophyta</taxon>
        <taxon>Spermatophyta</taxon>
        <taxon>Magnoliopsida</taxon>
        <taxon>eudicotyledons</taxon>
        <taxon>Gunneridae</taxon>
        <taxon>Pentapetalae</taxon>
        <taxon>rosids</taxon>
        <taxon>fabids</taxon>
        <taxon>Fabales</taxon>
        <taxon>Fabaceae</taxon>
        <taxon>Papilionoideae</taxon>
        <taxon>50 kb inversion clade</taxon>
        <taxon>NPAAA clade</taxon>
        <taxon>Hologalegina</taxon>
        <taxon>IRL clade</taxon>
        <taxon>Trifolieae</taxon>
        <taxon>Trifolium</taxon>
    </lineage>
</organism>
<comment type="caution">
    <text evidence="1">The sequence shown here is derived from an EMBL/GenBank/DDBJ whole genome shotgun (WGS) entry which is preliminary data.</text>
</comment>
<feature type="non-terminal residue" evidence="1">
    <location>
        <position position="65"/>
    </location>
</feature>
<reference evidence="1 2" key="1">
    <citation type="journal article" date="2018" name="Front. Plant Sci.">
        <title>Red Clover (Trifolium pratense) and Zigzag Clover (T. medium) - A Picture of Genomic Similarities and Differences.</title>
        <authorList>
            <person name="Dluhosova J."/>
            <person name="Istvanek J."/>
            <person name="Nedelnik J."/>
            <person name="Repkova J."/>
        </authorList>
    </citation>
    <scope>NUCLEOTIDE SEQUENCE [LARGE SCALE GENOMIC DNA]</scope>
    <source>
        <strain evidence="2">cv. 10/8</strain>
        <tissue evidence="1">Leaf</tissue>
    </source>
</reference>
<keyword evidence="2" id="KW-1185">Reference proteome</keyword>
<proteinExistence type="predicted"/>